<organism evidence="2 3">
    <name type="scientific">Karstenula rhodostoma CBS 690.94</name>
    <dbReference type="NCBI Taxonomy" id="1392251"/>
    <lineage>
        <taxon>Eukaryota</taxon>
        <taxon>Fungi</taxon>
        <taxon>Dikarya</taxon>
        <taxon>Ascomycota</taxon>
        <taxon>Pezizomycotina</taxon>
        <taxon>Dothideomycetes</taxon>
        <taxon>Pleosporomycetidae</taxon>
        <taxon>Pleosporales</taxon>
        <taxon>Massarineae</taxon>
        <taxon>Didymosphaeriaceae</taxon>
        <taxon>Karstenula</taxon>
    </lineage>
</organism>
<reference evidence="2" key="1">
    <citation type="journal article" date="2020" name="Stud. Mycol.">
        <title>101 Dothideomycetes genomes: a test case for predicting lifestyles and emergence of pathogens.</title>
        <authorList>
            <person name="Haridas S."/>
            <person name="Albert R."/>
            <person name="Binder M."/>
            <person name="Bloem J."/>
            <person name="Labutti K."/>
            <person name="Salamov A."/>
            <person name="Andreopoulos B."/>
            <person name="Baker S."/>
            <person name="Barry K."/>
            <person name="Bills G."/>
            <person name="Bluhm B."/>
            <person name="Cannon C."/>
            <person name="Castanera R."/>
            <person name="Culley D."/>
            <person name="Daum C."/>
            <person name="Ezra D."/>
            <person name="Gonzalez J."/>
            <person name="Henrissat B."/>
            <person name="Kuo A."/>
            <person name="Liang C."/>
            <person name="Lipzen A."/>
            <person name="Lutzoni F."/>
            <person name="Magnuson J."/>
            <person name="Mondo S."/>
            <person name="Nolan M."/>
            <person name="Ohm R."/>
            <person name="Pangilinan J."/>
            <person name="Park H.-J."/>
            <person name="Ramirez L."/>
            <person name="Alfaro M."/>
            <person name="Sun H."/>
            <person name="Tritt A."/>
            <person name="Yoshinaga Y."/>
            <person name="Zwiers L.-H."/>
            <person name="Turgeon B."/>
            <person name="Goodwin S."/>
            <person name="Spatafora J."/>
            <person name="Crous P."/>
            <person name="Grigoriev I."/>
        </authorList>
    </citation>
    <scope>NUCLEOTIDE SEQUENCE</scope>
    <source>
        <strain evidence="2">CBS 690.94</strain>
    </source>
</reference>
<dbReference type="EMBL" id="MU001493">
    <property type="protein sequence ID" value="KAF2450957.1"/>
    <property type="molecule type" value="Genomic_DNA"/>
</dbReference>
<sequence>MQVLRTFQCIVKRIIHTLTTLLVHIATLPYYRLYQFNTRSPMRNIAKLASETPPDDAKLLRALLSWRSRKISELQFTTVSCTVLAAAVIGAFSWTTVEEAHWLTHGMWHSSLILAVLGILLSASEVTVLYILGPTEMTVKPYRSKPILQRYHPLLLSRSNDSTQAFVLRRKMMFTWQGPLMFMSYSVCTFLGGLTVLVCTPLIRYKKGDRWISGHNVAVVYLVVLVLAGALFVFCSFWIYHYVSAGLDGGDYFAGNSLWDEEDGNEMSLGKLSFRNVLAPFGEEGPATTTAIHYRQRAPQDDGSRAGQSG</sequence>
<feature type="transmembrane region" description="Helical" evidence="1">
    <location>
        <begin position="112"/>
        <end position="133"/>
    </location>
</feature>
<keyword evidence="1" id="KW-0812">Transmembrane</keyword>
<protein>
    <recommendedName>
        <fullName evidence="4">Transmembrane protein</fullName>
    </recommendedName>
</protein>
<gene>
    <name evidence="2" type="ORF">P171DRAFT_427223</name>
</gene>
<name>A0A9P4PVG1_9PLEO</name>
<evidence type="ECO:0000313" key="2">
    <source>
        <dbReference type="EMBL" id="KAF2450957.1"/>
    </source>
</evidence>
<keyword evidence="1" id="KW-1133">Transmembrane helix</keyword>
<feature type="transmembrane region" description="Helical" evidence="1">
    <location>
        <begin position="180"/>
        <end position="203"/>
    </location>
</feature>
<dbReference type="Proteomes" id="UP000799764">
    <property type="component" value="Unassembled WGS sequence"/>
</dbReference>
<evidence type="ECO:0008006" key="4">
    <source>
        <dbReference type="Google" id="ProtNLM"/>
    </source>
</evidence>
<keyword evidence="1" id="KW-0472">Membrane</keyword>
<evidence type="ECO:0000256" key="1">
    <source>
        <dbReference type="SAM" id="Phobius"/>
    </source>
</evidence>
<proteinExistence type="predicted"/>
<accession>A0A9P4PVG1</accession>
<evidence type="ECO:0000313" key="3">
    <source>
        <dbReference type="Proteomes" id="UP000799764"/>
    </source>
</evidence>
<dbReference type="OrthoDB" id="630895at2759"/>
<keyword evidence="3" id="KW-1185">Reference proteome</keyword>
<feature type="transmembrane region" description="Helical" evidence="1">
    <location>
        <begin position="218"/>
        <end position="240"/>
    </location>
</feature>
<comment type="caution">
    <text evidence="2">The sequence shown here is derived from an EMBL/GenBank/DDBJ whole genome shotgun (WGS) entry which is preliminary data.</text>
</comment>
<feature type="transmembrane region" description="Helical" evidence="1">
    <location>
        <begin position="14"/>
        <end position="33"/>
    </location>
</feature>
<dbReference type="AlphaFoldDB" id="A0A9P4PVG1"/>
<feature type="transmembrane region" description="Helical" evidence="1">
    <location>
        <begin position="74"/>
        <end position="92"/>
    </location>
</feature>